<dbReference type="OMA" id="RPRDEQI"/>
<dbReference type="GO" id="GO:0003723">
    <property type="term" value="F:RNA binding"/>
    <property type="evidence" value="ECO:0007669"/>
    <property type="project" value="UniProtKB-UniRule"/>
</dbReference>
<feature type="domain" description="RRM" evidence="5">
    <location>
        <begin position="99"/>
        <end position="176"/>
    </location>
</feature>
<dbReference type="Pfam" id="PF00076">
    <property type="entry name" value="RRM_1"/>
    <property type="match status" value="2"/>
</dbReference>
<evidence type="ECO:0000313" key="7">
    <source>
        <dbReference type="Proteomes" id="UP000015104"/>
    </source>
</evidence>
<feature type="domain" description="RRM" evidence="5">
    <location>
        <begin position="17"/>
        <end position="94"/>
    </location>
</feature>
<accession>T1L4Y8</accession>
<dbReference type="SUPFAM" id="SSF54928">
    <property type="entry name" value="RNA-binding domain, RBD"/>
    <property type="match status" value="2"/>
</dbReference>
<dbReference type="STRING" id="32264.T1L4Y8"/>
<dbReference type="GO" id="GO:0000785">
    <property type="term" value="C:chromatin"/>
    <property type="evidence" value="ECO:0007669"/>
    <property type="project" value="TreeGrafter"/>
</dbReference>
<dbReference type="InterPro" id="IPR000504">
    <property type="entry name" value="RRM_dom"/>
</dbReference>
<dbReference type="PROSITE" id="PS50102">
    <property type="entry name" value="RRM"/>
    <property type="match status" value="2"/>
</dbReference>
<keyword evidence="7" id="KW-1185">Reference proteome</keyword>
<dbReference type="EnsemblMetazoa" id="tetur41g00590.1">
    <property type="protein sequence ID" value="tetur41g00590.1"/>
    <property type="gene ID" value="tetur41g00590"/>
</dbReference>
<protein>
    <recommendedName>
        <fullName evidence="5">RRM domain-containing protein</fullName>
    </recommendedName>
</protein>
<dbReference type="EMBL" id="CAEY01001179">
    <property type="status" value="NOT_ANNOTATED_CDS"/>
    <property type="molecule type" value="Genomic_DNA"/>
</dbReference>
<dbReference type="HOGENOM" id="CLU_012062_1_5_1"/>
<dbReference type="OrthoDB" id="1875751at2759"/>
<dbReference type="Gene3D" id="3.30.70.330">
    <property type="match status" value="2"/>
</dbReference>
<name>T1L4Y8_TETUR</name>
<dbReference type="InterPro" id="IPR012677">
    <property type="entry name" value="Nucleotide-bd_a/b_plait_sf"/>
</dbReference>
<dbReference type="KEGG" id="tut:107370309"/>
<keyword evidence="3" id="KW-0539">Nucleus</keyword>
<dbReference type="GO" id="GO:0005654">
    <property type="term" value="C:nucleoplasm"/>
    <property type="evidence" value="ECO:0007669"/>
    <property type="project" value="TreeGrafter"/>
</dbReference>
<dbReference type="eggNOG" id="KOG0118">
    <property type="taxonomic scope" value="Eukaryota"/>
</dbReference>
<evidence type="ECO:0000313" key="6">
    <source>
        <dbReference type="EnsemblMetazoa" id="tetur41g00590.1"/>
    </source>
</evidence>
<keyword evidence="2 4" id="KW-0694">RNA-binding</keyword>
<dbReference type="AlphaFoldDB" id="T1L4Y8"/>
<reference evidence="6" key="2">
    <citation type="submission" date="2015-06" db="UniProtKB">
        <authorList>
            <consortium name="EnsemblMetazoa"/>
        </authorList>
    </citation>
    <scope>IDENTIFICATION</scope>
</reference>
<evidence type="ECO:0000259" key="5">
    <source>
        <dbReference type="PROSITE" id="PS50102"/>
    </source>
</evidence>
<reference evidence="7" key="1">
    <citation type="submission" date="2011-08" db="EMBL/GenBank/DDBJ databases">
        <authorList>
            <person name="Rombauts S."/>
        </authorList>
    </citation>
    <scope>NUCLEOTIDE SEQUENCE</scope>
    <source>
        <strain evidence="7">London</strain>
    </source>
</reference>
<evidence type="ECO:0000256" key="4">
    <source>
        <dbReference type="PROSITE-ProRule" id="PRU00176"/>
    </source>
</evidence>
<dbReference type="SMART" id="SM00360">
    <property type="entry name" value="RRM"/>
    <property type="match status" value="2"/>
</dbReference>
<dbReference type="Proteomes" id="UP000015104">
    <property type="component" value="Unassembled WGS sequence"/>
</dbReference>
<proteinExistence type="predicted"/>
<comment type="subcellular location">
    <subcellularLocation>
        <location evidence="1">Nucleus</location>
    </subcellularLocation>
</comment>
<evidence type="ECO:0000256" key="2">
    <source>
        <dbReference type="ARBA" id="ARBA00022884"/>
    </source>
</evidence>
<dbReference type="InterPro" id="IPR035979">
    <property type="entry name" value="RBD_domain_sf"/>
</dbReference>
<dbReference type="GO" id="GO:0010468">
    <property type="term" value="P:regulation of gene expression"/>
    <property type="evidence" value="ECO:0007669"/>
    <property type="project" value="TreeGrafter"/>
</dbReference>
<dbReference type="PANTHER" id="PTHR48033">
    <property type="entry name" value="RNA-BINDING (RRM/RBD/RNP MOTIFS) FAMILY PROTEIN"/>
    <property type="match status" value="1"/>
</dbReference>
<dbReference type="PANTHER" id="PTHR48033:SF10">
    <property type="entry name" value="RNA-BINDING PROTEIN SQUID"/>
    <property type="match status" value="1"/>
</dbReference>
<gene>
    <name evidence="6" type="primary">107370309</name>
</gene>
<organism evidence="6 7">
    <name type="scientific">Tetranychus urticae</name>
    <name type="common">Two-spotted spider mite</name>
    <dbReference type="NCBI Taxonomy" id="32264"/>
    <lineage>
        <taxon>Eukaryota</taxon>
        <taxon>Metazoa</taxon>
        <taxon>Ecdysozoa</taxon>
        <taxon>Arthropoda</taxon>
        <taxon>Chelicerata</taxon>
        <taxon>Arachnida</taxon>
        <taxon>Acari</taxon>
        <taxon>Acariformes</taxon>
        <taxon>Trombidiformes</taxon>
        <taxon>Prostigmata</taxon>
        <taxon>Eleutherengona</taxon>
        <taxon>Raphignathae</taxon>
        <taxon>Tetranychoidea</taxon>
        <taxon>Tetranychidae</taxon>
        <taxon>Tetranychus</taxon>
    </lineage>
</organism>
<evidence type="ECO:0000256" key="1">
    <source>
        <dbReference type="ARBA" id="ARBA00004123"/>
    </source>
</evidence>
<evidence type="ECO:0000256" key="3">
    <source>
        <dbReference type="ARBA" id="ARBA00023242"/>
    </source>
</evidence>
<sequence>MAVDVLPPSFSNNHNESKLFLGGLSWDTSEEDILNYFNKFGQILDVTIKYDPVSGHPRGFGFITFVSSDCIDNVLRNGPHTLKNKLIDPKRAKSRPISKKVFVGGIDANTSESEIRRHFNKFGKIEGIELPYDRQRGKRREFCFIIFENEEAADVAVKESKQTIDGRECDVKKAQPQPVAQQQKRMQQTQAQVAANYANGMFAYGYEEYAWPDPSAAAMGAGTSGMHDVRKKKKSNNGNLHGVEPAWNYYM</sequence>